<dbReference type="InterPro" id="IPR001680">
    <property type="entry name" value="WD40_rpt"/>
</dbReference>
<dbReference type="GO" id="GO:0005815">
    <property type="term" value="C:microtubule organizing center"/>
    <property type="evidence" value="ECO:0007669"/>
    <property type="project" value="TreeGrafter"/>
</dbReference>
<dbReference type="SUPFAM" id="SSF50969">
    <property type="entry name" value="YVTN repeat-like/Quinoprotein amine dehydrogenase"/>
    <property type="match status" value="1"/>
</dbReference>
<keyword evidence="2" id="KW-1185">Reference proteome</keyword>
<reference evidence="1" key="1">
    <citation type="submission" date="2025-08" db="UniProtKB">
        <authorList>
            <consortium name="Ensembl"/>
        </authorList>
    </citation>
    <scope>IDENTIFICATION</scope>
</reference>
<dbReference type="PANTHER" id="PTHR16220:SF0">
    <property type="entry name" value="WD REPEAT-CONTAINING PROTEIN WRAP73"/>
    <property type="match status" value="1"/>
</dbReference>
<dbReference type="PANTHER" id="PTHR16220">
    <property type="entry name" value="WD REPEAT PROTEIN 8-RELATED"/>
    <property type="match status" value="1"/>
</dbReference>
<accession>A0A3Q1GJ27</accession>
<dbReference type="Ensembl" id="ENSAPOT00000022566.1">
    <property type="protein sequence ID" value="ENSAPOP00000030473.1"/>
    <property type="gene ID" value="ENSAPOG00000017140.1"/>
</dbReference>
<dbReference type="SMART" id="SM00320">
    <property type="entry name" value="WD40"/>
    <property type="match status" value="2"/>
</dbReference>
<evidence type="ECO:0000313" key="2">
    <source>
        <dbReference type="Proteomes" id="UP000257200"/>
    </source>
</evidence>
<proteinExistence type="predicted"/>
<dbReference type="Pfam" id="PF00400">
    <property type="entry name" value="WD40"/>
    <property type="match status" value="1"/>
</dbReference>
<dbReference type="AlphaFoldDB" id="A0A3Q1GJ27"/>
<dbReference type="InterPro" id="IPR015943">
    <property type="entry name" value="WD40/YVTN_repeat-like_dom_sf"/>
</dbReference>
<dbReference type="GO" id="GO:1990811">
    <property type="term" value="C:MWP complex"/>
    <property type="evidence" value="ECO:0007669"/>
    <property type="project" value="TreeGrafter"/>
</dbReference>
<reference evidence="1" key="2">
    <citation type="submission" date="2025-09" db="UniProtKB">
        <authorList>
            <consortium name="Ensembl"/>
        </authorList>
    </citation>
    <scope>IDENTIFICATION</scope>
</reference>
<protein>
    <submittedName>
        <fullName evidence="1">WD repeat containing, antisense to TP73</fullName>
    </submittedName>
</protein>
<dbReference type="InterPro" id="IPR011044">
    <property type="entry name" value="Quino_amine_DH_bsu"/>
</dbReference>
<dbReference type="InterPro" id="IPR052778">
    <property type="entry name" value="Centrosome-WD_assoc"/>
</dbReference>
<dbReference type="Proteomes" id="UP000257200">
    <property type="component" value="Unplaced"/>
</dbReference>
<sequence length="381" mass="43367">MNFSEVFKQTNQLCKVSPDGKYLATCVQYRLVVRDVSTLQILQLYTCLDQVSHMEWSSDSLFILCAMYNRGLVQVWSLEQPDWHCKIDEGSIGLVSSRWSPDGRHILNTTEFHLRVTVWSLCTKAVSYIKHPKACQKGDRDGRYLALAERRDCKDYVCVFVCDDWHLLRHFETETQDLAGLEWSPNGCVLAVWDSCLEYKVLLYSLDGRLLSTYSAYEWSLGVKSVSWSPSSQFLAIGSYDEKVRILNHITWKKIAQFEHPAILDSTKTVYKEVEKRPAVGSDEMSLHSITIGTTLFNTQSKYEISPLPVQIPVVKPDPDRANPKIGISALAFSSDSRYLATKNGGFQVQSLNWHCSGDSVILLGKEQLCLCYMDTDQEDK</sequence>
<name>A0A3Q1GJ27_9TELE</name>
<evidence type="ECO:0000313" key="1">
    <source>
        <dbReference type="Ensembl" id="ENSAPOP00000030473.1"/>
    </source>
</evidence>
<organism evidence="1 2">
    <name type="scientific">Acanthochromis polyacanthus</name>
    <name type="common">spiny chromis</name>
    <dbReference type="NCBI Taxonomy" id="80966"/>
    <lineage>
        <taxon>Eukaryota</taxon>
        <taxon>Metazoa</taxon>
        <taxon>Chordata</taxon>
        <taxon>Craniata</taxon>
        <taxon>Vertebrata</taxon>
        <taxon>Euteleostomi</taxon>
        <taxon>Actinopterygii</taxon>
        <taxon>Neopterygii</taxon>
        <taxon>Teleostei</taxon>
        <taxon>Neoteleostei</taxon>
        <taxon>Acanthomorphata</taxon>
        <taxon>Ovalentaria</taxon>
        <taxon>Pomacentridae</taxon>
        <taxon>Acanthochromis</taxon>
    </lineage>
</organism>
<dbReference type="GeneTree" id="ENSGT00390000003623"/>
<dbReference type="Gene3D" id="2.130.10.10">
    <property type="entry name" value="YVTN repeat-like/Quinoprotein amine dehydrogenase"/>
    <property type="match status" value="2"/>
</dbReference>